<dbReference type="Gene3D" id="1.10.246.130">
    <property type="match status" value="1"/>
</dbReference>
<dbReference type="PATRIC" id="fig|1365251.3.peg.4649"/>
<dbReference type="InterPro" id="IPR029055">
    <property type="entry name" value="Ntn_hydrolases_N"/>
</dbReference>
<evidence type="ECO:0000256" key="7">
    <source>
        <dbReference type="ARBA" id="ARBA00023315"/>
    </source>
</evidence>
<comment type="similarity">
    <text evidence="3 11">Belongs to the gamma-glutamyltransferase family.</text>
</comment>
<proteinExistence type="inferred from homology"/>
<evidence type="ECO:0000313" key="13">
    <source>
        <dbReference type="EMBL" id="KZN45904.1"/>
    </source>
</evidence>
<keyword evidence="7 11" id="KW-0012">Acyltransferase</keyword>
<dbReference type="GO" id="GO:0006750">
    <property type="term" value="P:glutathione biosynthetic process"/>
    <property type="evidence" value="ECO:0007669"/>
    <property type="project" value="UniProtKB-KW"/>
</dbReference>
<evidence type="ECO:0000256" key="11">
    <source>
        <dbReference type="RuleBase" id="RU368036"/>
    </source>
</evidence>
<comment type="caution">
    <text evidence="13">The sequence shown here is derived from an EMBL/GenBank/DDBJ whole genome shotgun (WGS) entry which is preliminary data.</text>
</comment>
<dbReference type="InterPro" id="IPR051792">
    <property type="entry name" value="GGT_bact"/>
</dbReference>
<dbReference type="InterPro" id="IPR043138">
    <property type="entry name" value="GGT_lsub"/>
</dbReference>
<comment type="catalytic activity">
    <reaction evidence="2 11">
        <text>glutathione + H2O = L-cysteinylglycine + L-glutamate</text>
        <dbReference type="Rhea" id="RHEA:28807"/>
        <dbReference type="ChEBI" id="CHEBI:15377"/>
        <dbReference type="ChEBI" id="CHEBI:29985"/>
        <dbReference type="ChEBI" id="CHEBI:57925"/>
        <dbReference type="ChEBI" id="CHEBI:61694"/>
        <dbReference type="EC" id="3.4.19.13"/>
    </reaction>
</comment>
<dbReference type="PANTHER" id="PTHR43199:SF1">
    <property type="entry name" value="GLUTATHIONE HYDROLASE PROENZYME"/>
    <property type="match status" value="1"/>
</dbReference>
<keyword evidence="12" id="KW-0732">Signal</keyword>
<dbReference type="SUPFAM" id="SSF56235">
    <property type="entry name" value="N-terminal nucleophile aminohydrolases (Ntn hydrolases)"/>
    <property type="match status" value="1"/>
</dbReference>
<evidence type="ECO:0000256" key="8">
    <source>
        <dbReference type="ARBA" id="ARBA00047417"/>
    </source>
</evidence>
<dbReference type="Pfam" id="PF01019">
    <property type="entry name" value="G_glu_transpept"/>
    <property type="match status" value="1"/>
</dbReference>
<feature type="active site" description="Nucleophile" evidence="9">
    <location>
        <position position="407"/>
    </location>
</feature>
<evidence type="ECO:0000256" key="4">
    <source>
        <dbReference type="ARBA" id="ARBA00022679"/>
    </source>
</evidence>
<protein>
    <recommendedName>
        <fullName evidence="11">Glutathione hydrolase proenzyme</fullName>
        <ecNumber evidence="11">2.3.2.2</ecNumber>
        <ecNumber evidence="11">3.4.19.13</ecNumber>
    </recommendedName>
    <component>
        <recommendedName>
            <fullName evidence="11">Glutathione hydrolase large chain</fullName>
        </recommendedName>
    </component>
    <component>
        <recommendedName>
            <fullName evidence="11">Glutathione hydrolase small chain</fullName>
        </recommendedName>
    </component>
</protein>
<comment type="catalytic activity">
    <reaction evidence="8 11">
        <text>an N-terminal (5-L-glutamyl)-[peptide] + an alpha-amino acid = 5-L-glutamyl amino acid + an N-terminal L-alpha-aminoacyl-[peptide]</text>
        <dbReference type="Rhea" id="RHEA:23904"/>
        <dbReference type="Rhea" id="RHEA-COMP:9780"/>
        <dbReference type="Rhea" id="RHEA-COMP:9795"/>
        <dbReference type="ChEBI" id="CHEBI:77644"/>
        <dbReference type="ChEBI" id="CHEBI:78597"/>
        <dbReference type="ChEBI" id="CHEBI:78599"/>
        <dbReference type="ChEBI" id="CHEBI:78608"/>
        <dbReference type="EC" id="2.3.2.2"/>
    </reaction>
</comment>
<comment type="catalytic activity">
    <reaction evidence="1 11">
        <text>an S-substituted glutathione + H2O = an S-substituted L-cysteinylglycine + L-glutamate</text>
        <dbReference type="Rhea" id="RHEA:59468"/>
        <dbReference type="ChEBI" id="CHEBI:15377"/>
        <dbReference type="ChEBI" id="CHEBI:29985"/>
        <dbReference type="ChEBI" id="CHEBI:90779"/>
        <dbReference type="ChEBI" id="CHEBI:143103"/>
        <dbReference type="EC" id="3.4.19.13"/>
    </reaction>
</comment>
<dbReference type="GO" id="GO:0006751">
    <property type="term" value="P:glutathione catabolic process"/>
    <property type="evidence" value="ECO:0007669"/>
    <property type="project" value="UniProtKB-UniRule"/>
</dbReference>
<feature type="chain" id="PRO_5007883902" description="Glutathione hydrolase proenzyme" evidence="12">
    <location>
        <begin position="24"/>
        <end position="590"/>
    </location>
</feature>
<feature type="binding site" evidence="10">
    <location>
        <begin position="471"/>
        <end position="472"/>
    </location>
    <ligand>
        <name>L-glutamate</name>
        <dbReference type="ChEBI" id="CHEBI:29985"/>
    </ligand>
</feature>
<evidence type="ECO:0000256" key="3">
    <source>
        <dbReference type="ARBA" id="ARBA00009381"/>
    </source>
</evidence>
<feature type="binding site" evidence="10">
    <location>
        <position position="447"/>
    </location>
    <ligand>
        <name>L-glutamate</name>
        <dbReference type="ChEBI" id="CHEBI:29985"/>
    </ligand>
</feature>
<dbReference type="OrthoDB" id="5297205at2"/>
<evidence type="ECO:0000256" key="12">
    <source>
        <dbReference type="SAM" id="SignalP"/>
    </source>
</evidence>
<comment type="subunit">
    <text evidence="11">This enzyme consists of two polypeptide chains, which are synthesized in precursor form from a single polypeptide.</text>
</comment>
<keyword evidence="6 11" id="KW-0865">Zymogen</keyword>
<feature type="binding site" evidence="10">
    <location>
        <position position="119"/>
    </location>
    <ligand>
        <name>L-glutamate</name>
        <dbReference type="ChEBI" id="CHEBI:29985"/>
    </ligand>
</feature>
<keyword evidence="4 11" id="KW-0808">Transferase</keyword>
<dbReference type="EC" id="2.3.2.2" evidence="11"/>
<dbReference type="AlphaFoldDB" id="A0A167AX06"/>
<dbReference type="PRINTS" id="PR01210">
    <property type="entry name" value="GGTRANSPTASE"/>
</dbReference>
<evidence type="ECO:0000256" key="2">
    <source>
        <dbReference type="ARBA" id="ARBA00001089"/>
    </source>
</evidence>
<gene>
    <name evidence="13" type="ORF">N476_24860</name>
</gene>
<dbReference type="NCBIfam" id="TIGR00066">
    <property type="entry name" value="g_glut_trans"/>
    <property type="match status" value="1"/>
</dbReference>
<evidence type="ECO:0000256" key="10">
    <source>
        <dbReference type="PIRSR" id="PIRSR600101-2"/>
    </source>
</evidence>
<dbReference type="EMBL" id="AUXZ01000124">
    <property type="protein sequence ID" value="KZN45904.1"/>
    <property type="molecule type" value="Genomic_DNA"/>
</dbReference>
<dbReference type="Gene3D" id="3.60.20.40">
    <property type="match status" value="1"/>
</dbReference>
<evidence type="ECO:0000256" key="5">
    <source>
        <dbReference type="ARBA" id="ARBA00022801"/>
    </source>
</evidence>
<name>A0A167AX06_9GAMM</name>
<dbReference type="GO" id="GO:0036374">
    <property type="term" value="F:glutathione hydrolase activity"/>
    <property type="evidence" value="ECO:0007669"/>
    <property type="project" value="UniProtKB-UniRule"/>
</dbReference>
<dbReference type="InterPro" id="IPR000101">
    <property type="entry name" value="GGT_peptidase"/>
</dbReference>
<organism evidence="13 14">
    <name type="scientific">Pseudoalteromonas luteoviolacea H33</name>
    <dbReference type="NCBI Taxonomy" id="1365251"/>
    <lineage>
        <taxon>Bacteria</taxon>
        <taxon>Pseudomonadati</taxon>
        <taxon>Pseudomonadota</taxon>
        <taxon>Gammaproteobacteria</taxon>
        <taxon>Alteromonadales</taxon>
        <taxon>Pseudoalteromonadaceae</taxon>
        <taxon>Pseudoalteromonas</taxon>
    </lineage>
</organism>
<comment type="pathway">
    <text evidence="11">Sulfur metabolism; glutathione metabolism.</text>
</comment>
<sequence length="590" mass="64422">MTTFKFKHSLLALMLASSLPAVADQADPKKREAREPEAATGLTLKKEKIAEKYMVVAANPHASKAGQLMLQQGGSAIDAAIAAQLVLTLVEPQSSGIGGGAFILHYDKRNDYLTSFDGRETAPKKADHTLFLDKEGKPVRWIEAVVGGRSVGVPGIIHSMKQAHDKYGVLKWKQLFKPAIELANNGFKVSPRLHMLLKKEFNPGLTKLSPAKEYFYPNGEALEIGTLVKNPALAKIYKEIAEYGPKAFYEGKYAEDMVKAVQKSEIAPGHLSMTDLANYQSKERHPVCTSYHDYKVCSMAPPSSGGLTVLQILKLLEGKKLAQYKPNAPQAVHLFTQASRLAFADRNFYIADPDFVDVPTQGLLNPVYLNSRAKLIGERDNQDVPVGDPSMGKLSYAQDDSYELPSTTHLSIVDSKGNAVSMTSSIEMGFGSTVMVNGYLLNNQLTDFSLSPKVGGKWVANRVEPNKRPRSSMAPVMVFNKDGSLKLVVGSPGGSRIINYVAQTVIGVLDWGLTPQQAINLPRVTNRNKYTTLEKGTDLKTMKPWLESKGHKVRISDLNSGIHAIEIKEGLLFGGADPRREGVALGESSE</sequence>
<dbReference type="Proteomes" id="UP000076503">
    <property type="component" value="Unassembled WGS sequence"/>
</dbReference>
<feature type="signal peptide" evidence="12">
    <location>
        <begin position="1"/>
        <end position="23"/>
    </location>
</feature>
<dbReference type="GO" id="GO:0103068">
    <property type="term" value="F:leukotriene C4 gamma-glutamyl transferase activity"/>
    <property type="evidence" value="ECO:0007669"/>
    <property type="project" value="UniProtKB-EC"/>
</dbReference>
<dbReference type="EC" id="3.4.19.13" evidence="11"/>
<keyword evidence="5 11" id="KW-0378">Hydrolase</keyword>
<reference evidence="13 14" key="1">
    <citation type="submission" date="2013-07" db="EMBL/GenBank/DDBJ databases">
        <title>Comparative Genomic and Metabolomic Analysis of Twelve Strains of Pseudoalteromonas luteoviolacea.</title>
        <authorList>
            <person name="Vynne N.G."/>
            <person name="Mansson M."/>
            <person name="Gram L."/>
        </authorList>
    </citation>
    <scope>NUCLEOTIDE SEQUENCE [LARGE SCALE GENOMIC DNA]</scope>
    <source>
        <strain evidence="13 14">H33</strain>
    </source>
</reference>
<dbReference type="RefSeq" id="WP_063363813.1">
    <property type="nucleotide sequence ID" value="NZ_AUXZ01000124.1"/>
</dbReference>
<evidence type="ECO:0000313" key="14">
    <source>
        <dbReference type="Proteomes" id="UP000076503"/>
    </source>
</evidence>
<feature type="binding site" evidence="10">
    <location>
        <position position="494"/>
    </location>
    <ligand>
        <name>L-glutamate</name>
        <dbReference type="ChEBI" id="CHEBI:29985"/>
    </ligand>
</feature>
<dbReference type="InterPro" id="IPR043137">
    <property type="entry name" value="GGT_ssub_C"/>
</dbReference>
<comment type="PTM">
    <text evidence="11">Cleaved by autocatalysis into a large and a small subunit.</text>
</comment>
<evidence type="ECO:0000256" key="1">
    <source>
        <dbReference type="ARBA" id="ARBA00001049"/>
    </source>
</evidence>
<dbReference type="PANTHER" id="PTHR43199">
    <property type="entry name" value="GLUTATHIONE HYDROLASE"/>
    <property type="match status" value="1"/>
</dbReference>
<dbReference type="UniPathway" id="UPA00204"/>
<evidence type="ECO:0000256" key="9">
    <source>
        <dbReference type="PIRSR" id="PIRSR600101-1"/>
    </source>
</evidence>
<evidence type="ECO:0000256" key="6">
    <source>
        <dbReference type="ARBA" id="ARBA00023145"/>
    </source>
</evidence>
<keyword evidence="11" id="KW-0317">Glutathione biosynthesis</keyword>
<accession>A0A167AX06</accession>